<dbReference type="HOGENOM" id="CLU_032903_0_2_6"/>
<dbReference type="InterPro" id="IPR010095">
    <property type="entry name" value="Cas12f1-like_TNB"/>
</dbReference>
<protein>
    <submittedName>
        <fullName evidence="10">Transposase</fullName>
    </submittedName>
</protein>
<evidence type="ECO:0000256" key="4">
    <source>
        <dbReference type="ARBA" id="ARBA00022833"/>
    </source>
</evidence>
<keyword evidence="5" id="KW-0238">DNA-binding</keyword>
<proteinExistence type="inferred from homology"/>
<keyword evidence="3" id="KW-0479">Metal-binding</keyword>
<name>Q3JE19_NITOC</name>
<evidence type="ECO:0000259" key="8">
    <source>
        <dbReference type="Pfam" id="PF07282"/>
    </source>
</evidence>
<dbReference type="GO" id="GO:0003677">
    <property type="term" value="F:DNA binding"/>
    <property type="evidence" value="ECO:0007669"/>
    <property type="project" value="UniProtKB-KW"/>
</dbReference>
<evidence type="ECO:0000256" key="2">
    <source>
        <dbReference type="ARBA" id="ARBA00022578"/>
    </source>
</evidence>
<keyword evidence="2" id="KW-0815">Transposition</keyword>
<evidence type="ECO:0000313" key="10">
    <source>
        <dbReference type="EMBL" id="ABA56927.1"/>
    </source>
</evidence>
<reference evidence="11" key="1">
    <citation type="journal article" date="2006" name="Appl. Environ. Microbiol.">
        <title>Complete genome sequence of the marine, chemolithoautotrophic, ammonia-oxidizing bacterium Nitrosococcus oceani ATCC 19707.</title>
        <authorList>
            <person name="Klotz M.G."/>
            <person name="Arp D.J."/>
            <person name="Chain P.S.G."/>
            <person name="El-Sheikh A.F."/>
            <person name="Hauser L.J."/>
            <person name="Hommes N.G."/>
            <person name="Larimer F.W."/>
            <person name="Malfatti S.A."/>
            <person name="Norton J.M."/>
            <person name="Poret-Peterson A.T."/>
            <person name="Vergez L.M."/>
            <person name="Ward B.B."/>
        </authorList>
    </citation>
    <scope>NUCLEOTIDE SEQUENCE [LARGE SCALE GENOMIC DNA]</scope>
    <source>
        <strain evidence="11">ATCC 19707 / BCRC 17464 / NCIMB 11848 / C-107</strain>
    </source>
</reference>
<sequence>MKLLSKIQDNLRKLECKSMLLAHKIELRPKASQAEYLNKSCGSRRHCYNQLLEHFSKPDNKWSKAAAYQYYIKVIRPAYPWYNEVSSRVTRNAIDDLDDAFKHFFRRVKKGGKPGFPKFKKKDINDSFALREKTKFEVKGRKLRIEKLKTLIPMRQRLRFEGTPKQVAMSKQAGKYFASVLVDTTDYKDYSQNRSPSVGVDFGVKSLAVTSDNEVIPSNNKLKKSLKKLKHLSRSLSRKRKGSNRRAIAKQRLAKLHYRIAQQRKAVLHELSHSLTANYDRIAIEDLNVKGMVRNRTLARSIADAGFGMLRQLIEYKAFLRGCTVELVDRFFPSSRMCSGCGQLHDITLADRALACDCGLTIDRDLNAAINLNRYRRDTLKPDVKRTQEPSKTALAASVWTV</sequence>
<evidence type="ECO:0000256" key="5">
    <source>
        <dbReference type="ARBA" id="ARBA00023125"/>
    </source>
</evidence>
<dbReference type="STRING" id="323261.Noc_0401"/>
<dbReference type="NCBIfam" id="NF040570">
    <property type="entry name" value="guided_TnpB"/>
    <property type="match status" value="1"/>
</dbReference>
<dbReference type="InterPro" id="IPR001959">
    <property type="entry name" value="Transposase"/>
</dbReference>
<feature type="domain" description="Cas12f1-like TNB" evidence="8">
    <location>
        <begin position="307"/>
        <end position="372"/>
    </location>
</feature>
<feature type="domain" description="Probable transposase IS891/IS1136/IS1341" evidence="7">
    <location>
        <begin position="191"/>
        <end position="295"/>
    </location>
</feature>
<keyword evidence="6" id="KW-0233">DNA recombination</keyword>
<organism evidence="10 11">
    <name type="scientific">Nitrosococcus oceani (strain ATCC 19707 / BCRC 17464 / JCM 30415 / NCIMB 11848 / C-107)</name>
    <dbReference type="NCBI Taxonomy" id="323261"/>
    <lineage>
        <taxon>Bacteria</taxon>
        <taxon>Pseudomonadati</taxon>
        <taxon>Pseudomonadota</taxon>
        <taxon>Gammaproteobacteria</taxon>
        <taxon>Chromatiales</taxon>
        <taxon>Chromatiaceae</taxon>
        <taxon>Nitrosococcus</taxon>
    </lineage>
</organism>
<evidence type="ECO:0000256" key="3">
    <source>
        <dbReference type="ARBA" id="ARBA00022723"/>
    </source>
</evidence>
<dbReference type="GO" id="GO:0032196">
    <property type="term" value="P:transposition"/>
    <property type="evidence" value="ECO:0007669"/>
    <property type="project" value="UniProtKB-KW"/>
</dbReference>
<dbReference type="EMBL" id="CP000127">
    <property type="protein sequence ID" value="ABA56927.1"/>
    <property type="molecule type" value="Genomic_DNA"/>
</dbReference>
<dbReference type="AlphaFoldDB" id="Q3JE19"/>
<comment type="similarity">
    <text evidence="1">In the C-terminal section; belongs to the transposase 35 family.</text>
</comment>
<dbReference type="Pfam" id="PF01385">
    <property type="entry name" value="OrfB_IS605"/>
    <property type="match status" value="1"/>
</dbReference>
<evidence type="ECO:0000256" key="1">
    <source>
        <dbReference type="ARBA" id="ARBA00008761"/>
    </source>
</evidence>
<dbReference type="NCBIfam" id="TIGR01766">
    <property type="entry name" value="IS200/IS605 family accessory protein TnpB-like domain"/>
    <property type="match status" value="1"/>
</dbReference>
<keyword evidence="11" id="KW-1185">Reference proteome</keyword>
<dbReference type="Pfam" id="PF12323">
    <property type="entry name" value="HTH_OrfB_IS605"/>
    <property type="match status" value="1"/>
</dbReference>
<dbReference type="GO" id="GO:0006310">
    <property type="term" value="P:DNA recombination"/>
    <property type="evidence" value="ECO:0007669"/>
    <property type="project" value="UniProtKB-KW"/>
</dbReference>
<dbReference type="Pfam" id="PF07282">
    <property type="entry name" value="Cas12f1-like_TNB"/>
    <property type="match status" value="1"/>
</dbReference>
<evidence type="ECO:0000256" key="6">
    <source>
        <dbReference type="ARBA" id="ARBA00023172"/>
    </source>
</evidence>
<dbReference type="GO" id="GO:0046872">
    <property type="term" value="F:metal ion binding"/>
    <property type="evidence" value="ECO:0007669"/>
    <property type="project" value="UniProtKB-KW"/>
</dbReference>
<dbReference type="KEGG" id="noc:Noc_0401"/>
<dbReference type="InterPro" id="IPR021027">
    <property type="entry name" value="Transposase_put_HTH"/>
</dbReference>
<keyword evidence="4" id="KW-0862">Zinc</keyword>
<dbReference type="eggNOG" id="COG0675">
    <property type="taxonomic scope" value="Bacteria"/>
</dbReference>
<gene>
    <name evidence="10" type="ordered locus">Noc_0401</name>
</gene>
<accession>Q3JE19</accession>
<evidence type="ECO:0000259" key="9">
    <source>
        <dbReference type="Pfam" id="PF12323"/>
    </source>
</evidence>
<dbReference type="Proteomes" id="UP000006838">
    <property type="component" value="Chromosome"/>
</dbReference>
<feature type="domain" description="Transposase putative helix-turn-helix" evidence="9">
    <location>
        <begin position="19"/>
        <end position="53"/>
    </location>
</feature>
<evidence type="ECO:0000259" key="7">
    <source>
        <dbReference type="Pfam" id="PF01385"/>
    </source>
</evidence>
<dbReference type="InParanoid" id="Q3JE19"/>
<evidence type="ECO:0000313" key="11">
    <source>
        <dbReference type="Proteomes" id="UP000006838"/>
    </source>
</evidence>